<dbReference type="SMART" id="SM01068">
    <property type="entry name" value="CBM_X"/>
    <property type="match status" value="2"/>
</dbReference>
<reference evidence="9" key="2">
    <citation type="submission" date="2014-11" db="EMBL/GenBank/DDBJ databases">
        <title>Draft genome sequence of Hydrogenophaga intermedia S1.</title>
        <authorList>
            <person name="Gan H.M."/>
            <person name="Chew T.H."/>
            <person name="Stolz A."/>
        </authorList>
    </citation>
    <scope>NUCLEOTIDE SEQUENCE [LARGE SCALE GENOMIC DNA]</scope>
    <source>
        <strain evidence="9">S1</strain>
    </source>
</reference>
<dbReference type="Proteomes" id="UP000028878">
    <property type="component" value="Unassembled WGS sequence"/>
</dbReference>
<feature type="domain" description="Glycosyl hydrolase 94 supersandwich" evidence="5">
    <location>
        <begin position="1954"/>
        <end position="2232"/>
    </location>
</feature>
<feature type="region of interest" description="Disordered" evidence="3">
    <location>
        <begin position="1424"/>
        <end position="1453"/>
    </location>
</feature>
<protein>
    <submittedName>
        <fullName evidence="8">Putative carbohydrate binding glycosyltransferase</fullName>
    </submittedName>
</protein>
<feature type="transmembrane region" description="Helical" evidence="4">
    <location>
        <begin position="419"/>
        <end position="439"/>
    </location>
</feature>
<dbReference type="SUPFAM" id="SSF48208">
    <property type="entry name" value="Six-hairpin glycosidases"/>
    <property type="match status" value="1"/>
</dbReference>
<evidence type="ECO:0000259" key="7">
    <source>
        <dbReference type="Pfam" id="PF17167"/>
    </source>
</evidence>
<keyword evidence="9" id="KW-1185">Reference proteome</keyword>
<dbReference type="SUPFAM" id="SSF74650">
    <property type="entry name" value="Galactose mutarotase-like"/>
    <property type="match status" value="2"/>
</dbReference>
<dbReference type="PANTHER" id="PTHR37469">
    <property type="entry name" value="CELLOBIONIC ACID PHOSPHORYLASE-RELATED"/>
    <property type="match status" value="1"/>
</dbReference>
<gene>
    <name evidence="8" type="ORF">BN948_00524</name>
</gene>
<sequence>MGGHLIGGRLRRRWPWIPAELARLLQTDAGPALEPLRLEIFGPERLREFGGLLGRAHRAQRPGKGHGTFHTRLQSNVRALRAAHGELSRHAHEHQDPGPVATWMLDNFHLIESQMEAIRQGLPARFYRSLPVLRDAPLTGLPRVYGVAWSFVVHTDSAFDEGLLLTFLQGYQDVRELGQGELWALPTTLRVVLLENLRRLADRIVTNKAAHELATLCMARLPRLPLNELQALVAHMDRLGAGPVFRMHLMQGLVARPLAKQPRAAEAREWLAVSLPDLPRLQVQQHAEQAADLLSVGNAVSALRLIGAADWSDVVSRCSRVVAVMMASPVFAAEDDETRSTTLHGIERLASLSGRAESVVAHALLQAMHHAPGEADDPRCLAAHWLQGDGQDALRARLGLSGGLRARWRRWPRPSTTRVYLGVIAVGTLALIAALVHRWGLAEHLAWVALAVALMLWPASEVVHAVVNRLVGESLKPAHVPRLGLADGIPAPARVLVAVPALLSDEATTAALVHRLRLHHLANPEPFAQFALLSDWSDADTETAPDDDALLRHARACVDALNQEHPVARGAPPRFLLLHRARCWSETERRWIGRERKRGKLEALVARLATGEPGPFLPLGELSHTAAGTRYLLTLDSDAQLPPGRLRALVGVAEHPANHPRLDGTGRRVSRGYGIVQPRLVAPLPTGPHGCAWQWLGQARQGLDPYSAMASDLYQDLWGEGSFTGKGLLHVATVHAVLGERLPAESVLSHDLLEGALVRCTVVSDIVLLEPDAAHADAATARLHRWVRGDWQLLPFLLSPRAWPMAGINRWKLADNLRRSLVAPASLGLVVLAMAGHGLSLPAALSLVLAAHGVGPAMAALAAVVPHRWDRVNTRFLTLAAQGLGRALLGGLWSLSQLLAQSLSALDAVGRTLWRLTVSRRHLLEWSTSASQQAGLRTDWPGTLWRHRAEPAGALAIGAALWSASPVAPGALALAVLGLWAAGPLVLWLAHRPWALRPALSLEDRRFLHGLARDTWGLFERCVDARNHHLPPDNLQVLPLEVVAHRTSPTNIGLYLLSAACARSFGWIDTRELLDRLEATLATLHRMERHRGHFLNWYDTETLQPLLPRYVSTVDSGNLSAHLLAVAQACLERVDDPLDDAANPQALADAHRRLRAVADDCRALAWAADFGFLYNPRRRLLHIGYRVDDDTLDPSLYDLLASEARTTSLLAIAKGDVPARHWTALGRPYFAAGRHAVLQSWSGSMFEYLMPLLVSEPPHGSALHEAAGSALREQRAFARGLGVAWGMSECAHAARDPTLAYQYAPQGVPRLALRRTPDTECVVAPYASVLAAQVDAAAACRNLRALAELGARGPYGFMEAVDHTPSRQVHGSAFTLVGTFMAHHQGMSVVALANVLLGGVAQRWGMAEPRLQALSALLHEQAPREMRTARPPPPAPSVREPRGATPSRAITPGAQALEPTHLLGNGRYAVTLRPNGAGWSRWGAAGLSRWRDDALRDEHGSFLYLRAPASAVPVSLTSHPAPDAAARYGCEFHADRVCFTAEWTALHAHVTVWVSPEDDIELRKVVLSNLSDEVMEVELLSALDVTLADPAADEAHPAFSQLFVRADWLAAQQALRFERTPRLGHEQRLLAAHFVASATGELLQVRCQTNRLHWRGRMHPTSHPLARLMPAPASDCALDTGLDPVAAIGLTLRLPPGGHASVVFATAASDSPDALRAVIDKYREPGYVERASAMSATLVAIPAAPNRPHTDYLPALQALTTALVLTLPAVHASLAGAVAVDRRSLWPLGLSGDRPLLLVDASTQQGLGLLRLLALMLRQWSRASVACDLVVLSLEAHSYDMPLQRELEQLREQHRSAPGLAEGAQGTGLHCWRVDELSPVQLATLRALARVSLRGDGQPLLHQLRDWYLAHEPAPTTGWREEDSEPAAVPVRSLPRAAEVARGGFDARGSAFRIGLGHEQQTPRPWINVLANPGFGALLSDSGGGNTWAGNSRLHQLTPWANDPVADPPSEWFWLQDRQSHEAWSLAPSAWGHEDAHYEVTHTQGLSTIEHQVNGLHVAVHWCVDADSAIKQVRITVRNQGPRKRHLRLLAMVEWLLGDKRADRATLHTRAEYGAGPAAPLLGLFCTQTRVDPAQDASPGSATAFLAEVPHAVHPGLEHGEGPDWTCDRRAFFDRAGRIALPRHLGQAEGGGVDACAAHARLLTLRPGAMLQQTYLIGHADNVDAARKLLREAGTVDPLAREREVRARWDELLGATEVHTPDPLFDAMVNRWLLYQTVSSRLWAKAGFYQAGGATGFRDQLQDTMALTWAAPALPREQIVLCASRQFEAGDVQHWWHTPGGAGVRTHFSDDLLWLPFACAHYLRATGDRTVMDEVVPFLDAPELPVGVEDAYDTPRTSDARASVYEHAARTIDRSLRTGAHGLPLMGTGDWNDGMNRVGHEGRGESVWLAWFLCAITEDWIALAHERSEGERAQRWAGAREGWAAALQTHAWDGDWYRRAYFDDGSPLGAAHMPEARIDLIAQAWAVLSGQAPIERQRAAMQAAREHLHDAPAGLMRLLAPPLRHAMPSAGYIQAYPPGVRENGGQYSHAAVWALMASARLALASDGPDRREAQDRVYADFCELSPAHRAAHPVWGPAYGLEPYAVAADVYSEAPWTGRGGWSWYTGAAGWLHRAAIESLFGLCLTHDDLWFEPCLPTSWERARLTLRREQRCMHFLLHRGENEGEGRALRIGERLRWRDLPADSHFSIRLD</sequence>
<feature type="transmembrane region" description="Helical" evidence="4">
    <location>
        <begin position="820"/>
        <end position="839"/>
    </location>
</feature>
<dbReference type="Gene3D" id="1.50.10.140">
    <property type="match status" value="1"/>
</dbReference>
<keyword evidence="4" id="KW-0472">Membrane</keyword>
<dbReference type="PANTHER" id="PTHR37469:SF2">
    <property type="entry name" value="CELLOBIONIC ACID PHOSPHORYLASE"/>
    <property type="match status" value="1"/>
</dbReference>
<dbReference type="InterPro" id="IPR052047">
    <property type="entry name" value="GH94_Enzymes"/>
</dbReference>
<evidence type="ECO:0000313" key="8">
    <source>
        <dbReference type="EMBL" id="CDN86124.1"/>
    </source>
</evidence>
<dbReference type="CDD" id="cd11753">
    <property type="entry name" value="GH94N_ChvB_NdvB_2_like"/>
    <property type="match status" value="1"/>
</dbReference>
<evidence type="ECO:0000313" key="9">
    <source>
        <dbReference type="Proteomes" id="UP000028878"/>
    </source>
</evidence>
<dbReference type="InterPro" id="IPR019282">
    <property type="entry name" value="Glycoamylase-like_cons_dom"/>
</dbReference>
<dbReference type="Gene3D" id="1.50.10.10">
    <property type="match status" value="1"/>
</dbReference>
<dbReference type="CDD" id="cd11756">
    <property type="entry name" value="GH94N_ChvB_NdvB_1_like"/>
    <property type="match status" value="1"/>
</dbReference>
<dbReference type="InterPro" id="IPR033432">
    <property type="entry name" value="GH94_catalytic"/>
</dbReference>
<feature type="transmembrane region" description="Helical" evidence="4">
    <location>
        <begin position="971"/>
        <end position="990"/>
    </location>
</feature>
<keyword evidence="2 8" id="KW-0808">Transferase</keyword>
<dbReference type="InterPro" id="IPR012341">
    <property type="entry name" value="6hp_glycosidase-like_sf"/>
</dbReference>
<dbReference type="InterPro" id="IPR011013">
    <property type="entry name" value="Gal_mutarotase_sf_dom"/>
</dbReference>
<dbReference type="InterPro" id="IPR037018">
    <property type="entry name" value="GH65_N"/>
</dbReference>
<reference evidence="9" key="1">
    <citation type="submission" date="2014-02" db="EMBL/GenBank/DDBJ databases">
        <authorList>
            <person name="Gan H."/>
        </authorList>
    </citation>
    <scope>NUCLEOTIDE SEQUENCE [LARGE SCALE GENOMIC DNA]</scope>
    <source>
        <strain evidence="9">S1</strain>
    </source>
</reference>
<keyword evidence="4" id="KW-1133">Transmembrane helix</keyword>
<organism evidence="8 9">
    <name type="scientific">Hydrogenophaga intermedia</name>
    <dbReference type="NCBI Taxonomy" id="65786"/>
    <lineage>
        <taxon>Bacteria</taxon>
        <taxon>Pseudomonadati</taxon>
        <taxon>Pseudomonadota</taxon>
        <taxon>Betaproteobacteria</taxon>
        <taxon>Burkholderiales</taxon>
        <taxon>Comamonadaceae</taxon>
        <taxon>Hydrogenophaga</taxon>
    </lineage>
</organism>
<dbReference type="Pfam" id="PF06165">
    <property type="entry name" value="GH94_b-supersand"/>
    <property type="match status" value="2"/>
</dbReference>
<dbReference type="InterPro" id="IPR008928">
    <property type="entry name" value="6-hairpin_glycosidase_sf"/>
</dbReference>
<evidence type="ECO:0000256" key="4">
    <source>
        <dbReference type="SAM" id="Phobius"/>
    </source>
</evidence>
<feature type="domain" description="Glycosyl hydrolase 94 catalytic" evidence="7">
    <location>
        <begin position="2249"/>
        <end position="2682"/>
    </location>
</feature>
<keyword evidence="4" id="KW-0812">Transmembrane</keyword>
<feature type="domain" description="Glycoamylase-like" evidence="6">
    <location>
        <begin position="1199"/>
        <end position="1400"/>
    </location>
</feature>
<evidence type="ECO:0000259" key="6">
    <source>
        <dbReference type="Pfam" id="PF10091"/>
    </source>
</evidence>
<name>A0A1L1PBF2_HYDIT</name>
<feature type="transmembrane region" description="Helical" evidence="4">
    <location>
        <begin position="845"/>
        <end position="865"/>
    </location>
</feature>
<evidence type="ECO:0000256" key="3">
    <source>
        <dbReference type="SAM" id="MobiDB-lite"/>
    </source>
</evidence>
<dbReference type="Gene3D" id="2.70.98.40">
    <property type="entry name" value="Glycoside hydrolase, family 65, N-terminal domain"/>
    <property type="match status" value="2"/>
</dbReference>
<dbReference type="GO" id="GO:0030246">
    <property type="term" value="F:carbohydrate binding"/>
    <property type="evidence" value="ECO:0007669"/>
    <property type="project" value="InterPro"/>
</dbReference>
<dbReference type="Pfam" id="PF10091">
    <property type="entry name" value="Glycoamylase"/>
    <property type="match status" value="1"/>
</dbReference>
<proteinExistence type="predicted"/>
<keyword evidence="1" id="KW-0328">Glycosyltransferase</keyword>
<feature type="transmembrane region" description="Helical" evidence="4">
    <location>
        <begin position="445"/>
        <end position="467"/>
    </location>
</feature>
<evidence type="ECO:0000259" key="5">
    <source>
        <dbReference type="Pfam" id="PF06165"/>
    </source>
</evidence>
<dbReference type="InterPro" id="IPR037824">
    <property type="entry name" value="GH94N_2_NdvB"/>
</dbReference>
<dbReference type="EMBL" id="CCAE010000002">
    <property type="protein sequence ID" value="CDN86124.1"/>
    <property type="molecule type" value="Genomic_DNA"/>
</dbReference>
<evidence type="ECO:0000256" key="1">
    <source>
        <dbReference type="ARBA" id="ARBA00022676"/>
    </source>
</evidence>
<feature type="domain" description="Glycosyl hydrolase 94 supersandwich" evidence="5">
    <location>
        <begin position="1457"/>
        <end position="1725"/>
    </location>
</feature>
<dbReference type="Pfam" id="PF17167">
    <property type="entry name" value="Glyco_hydro_94"/>
    <property type="match status" value="1"/>
</dbReference>
<accession>A0A1L1PBF2</accession>
<dbReference type="GO" id="GO:0005975">
    <property type="term" value="P:carbohydrate metabolic process"/>
    <property type="evidence" value="ECO:0007669"/>
    <property type="project" value="InterPro"/>
</dbReference>
<evidence type="ECO:0000256" key="2">
    <source>
        <dbReference type="ARBA" id="ARBA00022679"/>
    </source>
</evidence>
<dbReference type="GO" id="GO:0016757">
    <property type="term" value="F:glycosyltransferase activity"/>
    <property type="evidence" value="ECO:0007669"/>
    <property type="project" value="UniProtKB-KW"/>
</dbReference>
<dbReference type="InterPro" id="IPR037820">
    <property type="entry name" value="GH94N_NdvB"/>
</dbReference>
<dbReference type="InterPro" id="IPR010383">
    <property type="entry name" value="Glyco_hydrolase_94_b-supersand"/>
</dbReference>